<dbReference type="InterPro" id="IPR046496">
    <property type="entry name" value="DUF6589"/>
</dbReference>
<evidence type="ECO:0000259" key="1">
    <source>
        <dbReference type="Pfam" id="PF20231"/>
    </source>
</evidence>
<evidence type="ECO:0000313" key="2">
    <source>
        <dbReference type="EMBL" id="KAG0010211.1"/>
    </source>
</evidence>
<comment type="caution">
    <text evidence="2">The sequence shown here is derived from an EMBL/GenBank/DDBJ whole genome shotgun (WGS) entry which is preliminary data.</text>
</comment>
<evidence type="ECO:0000313" key="3">
    <source>
        <dbReference type="Proteomes" id="UP000703661"/>
    </source>
</evidence>
<accession>A0A9P6MQP8</accession>
<dbReference type="AlphaFoldDB" id="A0A9P6MQP8"/>
<organism evidence="2 3">
    <name type="scientific">Entomortierella chlamydospora</name>
    <dbReference type="NCBI Taxonomy" id="101097"/>
    <lineage>
        <taxon>Eukaryota</taxon>
        <taxon>Fungi</taxon>
        <taxon>Fungi incertae sedis</taxon>
        <taxon>Mucoromycota</taxon>
        <taxon>Mortierellomycotina</taxon>
        <taxon>Mortierellomycetes</taxon>
        <taxon>Mortierellales</taxon>
        <taxon>Mortierellaceae</taxon>
        <taxon>Entomortierella</taxon>
    </lineage>
</organism>
<name>A0A9P6MQP8_9FUNG</name>
<dbReference type="Proteomes" id="UP000703661">
    <property type="component" value="Unassembled WGS sequence"/>
</dbReference>
<dbReference type="EMBL" id="JAAAID010001388">
    <property type="protein sequence ID" value="KAG0010211.1"/>
    <property type="molecule type" value="Genomic_DNA"/>
</dbReference>
<keyword evidence="3" id="KW-1185">Reference proteome</keyword>
<dbReference type="Pfam" id="PF20231">
    <property type="entry name" value="DUF6589"/>
    <property type="match status" value="1"/>
</dbReference>
<gene>
    <name evidence="2" type="ORF">BGZ80_001668</name>
</gene>
<proteinExistence type="predicted"/>
<reference evidence="2" key="1">
    <citation type="journal article" date="2020" name="Fungal Divers.">
        <title>Resolving the Mortierellaceae phylogeny through synthesis of multi-gene phylogenetics and phylogenomics.</title>
        <authorList>
            <person name="Vandepol N."/>
            <person name="Liber J."/>
            <person name="Desiro A."/>
            <person name="Na H."/>
            <person name="Kennedy M."/>
            <person name="Barry K."/>
            <person name="Grigoriev I.V."/>
            <person name="Miller A.N."/>
            <person name="O'Donnell K."/>
            <person name="Stajich J.E."/>
            <person name="Bonito G."/>
        </authorList>
    </citation>
    <scope>NUCLEOTIDE SEQUENCE</scope>
    <source>
        <strain evidence="2">NRRL 2769</strain>
    </source>
</reference>
<feature type="domain" description="DUF6589" evidence="1">
    <location>
        <begin position="101"/>
        <end position="400"/>
    </location>
</feature>
<sequence>MGTYLFSNGTPRKVIEVFSHAGLSMSYSSVIRALRLLSKSSMANIRTVAANKTWHIVYDNLNFRRIKHDQRLDNKDSFVSGTTATLIQCDSTDGIFNQNAHKKLCLQDLLITKNNHDQFKEVSTYHLVNALKRHFEVFQGLQNDAPIKNLLQLKKSETFPLPSMDINESSVEGNKDVIETIINSTLELPRQWFHNGRHVVIAGDQLTIKNIRSVMRVGDTTGPIVPPKFQMIFAATILRTYYGSVTTPGSLAHIAVMLGRKRISTEKLDFHAVNELIYHVFEAAAWRAWRVAMEDDAFSSDCGESSEEFARRKSSEIFEKLVSGANSFFDHKNNVSFNGSLLFRDMMLYVELSHAIKSGDIGRIEEVIKWLTLMLQAGCTRNYAHELIHLHCGLQYAWPK</sequence>
<protein>
    <recommendedName>
        <fullName evidence="1">DUF6589 domain-containing protein</fullName>
    </recommendedName>
</protein>